<evidence type="ECO:0008006" key="3">
    <source>
        <dbReference type="Google" id="ProtNLM"/>
    </source>
</evidence>
<dbReference type="Pfam" id="PF13795">
    <property type="entry name" value="HupE_UreJ_2"/>
    <property type="match status" value="1"/>
</dbReference>
<reference evidence="2" key="1">
    <citation type="submission" date="2016-10" db="EMBL/GenBank/DDBJ databases">
        <authorList>
            <person name="de Groot N.N."/>
        </authorList>
    </citation>
    <scope>NUCLEOTIDE SEQUENCE</scope>
</reference>
<sequence length="427" mass="48256">MWLEAIVGYCVGCKVYAISVKIGVVNHYCIIAIIGFLSMLKRTRISAFASLFFINGIRLVVLFWLLASAVIADVVKPALVEISIYPDKKVEVVIDLNLEAVMTGIGTQHKKITDAPNSAEYDELRALTPSILRQKFKNFEEVFLNSIQFTVNNQVQVLQLENLFIDIVGYKKRPRKTQLTYITQLSEWPKTLSWQYDKASGDSALRYQIFKKNKYNWSQWQWLRNGKPSGVIDINYPEPVSTLQRLTQFMNIGFDHVIPLGWDHILFIIGMALSSLVWRKLLLLVTTFTLAHTLTLGLAMLGMVEISPRIIEPLIAFSIAYVAVENLFSNQSIKRKSSIVFFFGLIHGLGFATMLKALTMTNDNFATTLIGFNVGVELAQIAIVLSVVSVLLALRFLKLDYQKLAVIPISVLIGFIGIWWGIERLIN</sequence>
<dbReference type="AlphaFoldDB" id="A0A1W1E3U3"/>
<accession>A0A1W1E3U3</accession>
<keyword evidence="1" id="KW-1133">Transmembrane helix</keyword>
<feature type="transmembrane region" description="Helical" evidence="1">
    <location>
        <begin position="378"/>
        <end position="397"/>
    </location>
</feature>
<proteinExistence type="predicted"/>
<evidence type="ECO:0000313" key="2">
    <source>
        <dbReference type="EMBL" id="SFV88640.1"/>
    </source>
</evidence>
<feature type="transmembrane region" description="Helical" evidence="1">
    <location>
        <begin position="47"/>
        <end position="67"/>
    </location>
</feature>
<feature type="transmembrane region" description="Helical" evidence="1">
    <location>
        <begin position="15"/>
        <end position="40"/>
    </location>
</feature>
<feature type="transmembrane region" description="Helical" evidence="1">
    <location>
        <begin position="404"/>
        <end position="422"/>
    </location>
</feature>
<evidence type="ECO:0000256" key="1">
    <source>
        <dbReference type="SAM" id="Phobius"/>
    </source>
</evidence>
<gene>
    <name evidence="2" type="ORF">MNB_SUP05-SYMBIONT-7-213</name>
</gene>
<organism evidence="2">
    <name type="scientific">hydrothermal vent metagenome</name>
    <dbReference type="NCBI Taxonomy" id="652676"/>
    <lineage>
        <taxon>unclassified sequences</taxon>
        <taxon>metagenomes</taxon>
        <taxon>ecological metagenomes</taxon>
    </lineage>
</organism>
<name>A0A1W1E3U3_9ZZZZ</name>
<protein>
    <recommendedName>
        <fullName evidence="3">HupE/UreJ family protein</fullName>
    </recommendedName>
</protein>
<dbReference type="InterPro" id="IPR032809">
    <property type="entry name" value="Put_HupE_UreJ"/>
</dbReference>
<feature type="transmembrane region" description="Helical" evidence="1">
    <location>
        <begin position="340"/>
        <end position="358"/>
    </location>
</feature>
<keyword evidence="1" id="KW-0812">Transmembrane</keyword>
<keyword evidence="1" id="KW-0472">Membrane</keyword>
<feature type="transmembrane region" description="Helical" evidence="1">
    <location>
        <begin position="310"/>
        <end position="328"/>
    </location>
</feature>
<dbReference type="EMBL" id="FPIA01000068">
    <property type="protein sequence ID" value="SFV88640.1"/>
    <property type="molecule type" value="Genomic_DNA"/>
</dbReference>
<feature type="transmembrane region" description="Helical" evidence="1">
    <location>
        <begin position="256"/>
        <end position="274"/>
    </location>
</feature>
<feature type="transmembrane region" description="Helical" evidence="1">
    <location>
        <begin position="281"/>
        <end position="304"/>
    </location>
</feature>